<evidence type="ECO:0000256" key="7">
    <source>
        <dbReference type="ARBA" id="ARBA00023027"/>
    </source>
</evidence>
<evidence type="ECO:0000256" key="2">
    <source>
        <dbReference type="ARBA" id="ARBA00001911"/>
    </source>
</evidence>
<dbReference type="Gene3D" id="3.90.25.10">
    <property type="entry name" value="UDP-galactose 4-epimerase, domain 1"/>
    <property type="match status" value="1"/>
</dbReference>
<dbReference type="Pfam" id="PF01370">
    <property type="entry name" value="Epimerase"/>
    <property type="match status" value="1"/>
</dbReference>
<dbReference type="CDD" id="cd05247">
    <property type="entry name" value="UDP_G4E_1_SDR_e"/>
    <property type="match status" value="1"/>
</dbReference>
<comment type="pathway">
    <text evidence="3 10">Carbohydrate metabolism; galactose metabolism.</text>
</comment>
<dbReference type="Proteomes" id="UP000294192">
    <property type="component" value="Unassembled WGS sequence"/>
</dbReference>
<dbReference type="OrthoDB" id="9811743at2"/>
<organism evidence="12 13">
    <name type="scientific">Mycoplasma marinum</name>
    <dbReference type="NCBI Taxonomy" id="1937190"/>
    <lineage>
        <taxon>Bacteria</taxon>
        <taxon>Bacillati</taxon>
        <taxon>Mycoplasmatota</taxon>
        <taxon>Mollicutes</taxon>
        <taxon>Mycoplasmataceae</taxon>
        <taxon>Mycoplasma</taxon>
    </lineage>
</organism>
<dbReference type="UniPathway" id="UPA00214"/>
<feature type="domain" description="NAD-dependent epimerase/dehydratase" evidence="11">
    <location>
        <begin position="3"/>
        <end position="253"/>
    </location>
</feature>
<dbReference type="AlphaFoldDB" id="A0A4R0XUS4"/>
<evidence type="ECO:0000313" key="12">
    <source>
        <dbReference type="EMBL" id="TCG10641.1"/>
    </source>
</evidence>
<comment type="caution">
    <text evidence="12">The sequence shown here is derived from an EMBL/GenBank/DDBJ whole genome shotgun (WGS) entry which is preliminary data.</text>
</comment>
<comment type="cofactor">
    <cofactor evidence="2 10">
        <name>NAD(+)</name>
        <dbReference type="ChEBI" id="CHEBI:57540"/>
    </cofactor>
</comment>
<keyword evidence="7 10" id="KW-0520">NAD</keyword>
<keyword evidence="9 10" id="KW-0119">Carbohydrate metabolism</keyword>
<name>A0A4R0XUS4_9MOLU</name>
<dbReference type="SUPFAM" id="SSF51735">
    <property type="entry name" value="NAD(P)-binding Rossmann-fold domains"/>
    <property type="match status" value="1"/>
</dbReference>
<dbReference type="InterPro" id="IPR005886">
    <property type="entry name" value="UDP_G4E"/>
</dbReference>
<evidence type="ECO:0000256" key="4">
    <source>
        <dbReference type="ARBA" id="ARBA00007637"/>
    </source>
</evidence>
<dbReference type="EC" id="5.1.3.2" evidence="5 10"/>
<dbReference type="EMBL" id="PSZO01000028">
    <property type="protein sequence ID" value="TCG10641.1"/>
    <property type="molecule type" value="Genomic_DNA"/>
</dbReference>
<dbReference type="GO" id="GO:0033499">
    <property type="term" value="P:galactose catabolic process via UDP-galactose, Leloir pathway"/>
    <property type="evidence" value="ECO:0007669"/>
    <property type="project" value="TreeGrafter"/>
</dbReference>
<evidence type="ECO:0000256" key="5">
    <source>
        <dbReference type="ARBA" id="ARBA00013189"/>
    </source>
</evidence>
<comment type="catalytic activity">
    <reaction evidence="1 10">
        <text>UDP-alpha-D-glucose = UDP-alpha-D-galactose</text>
        <dbReference type="Rhea" id="RHEA:22168"/>
        <dbReference type="ChEBI" id="CHEBI:58885"/>
        <dbReference type="ChEBI" id="CHEBI:66914"/>
        <dbReference type="EC" id="5.1.3.2"/>
    </reaction>
</comment>
<gene>
    <name evidence="12" type="primary">galE</name>
    <name evidence="12" type="ORF">C4B24_04335</name>
</gene>
<keyword evidence="8 10" id="KW-0413">Isomerase</keyword>
<evidence type="ECO:0000256" key="6">
    <source>
        <dbReference type="ARBA" id="ARBA00018569"/>
    </source>
</evidence>
<evidence type="ECO:0000256" key="3">
    <source>
        <dbReference type="ARBA" id="ARBA00004947"/>
    </source>
</evidence>
<evidence type="ECO:0000256" key="8">
    <source>
        <dbReference type="ARBA" id="ARBA00023235"/>
    </source>
</evidence>
<proteinExistence type="inferred from homology"/>
<dbReference type="Gene3D" id="3.40.50.720">
    <property type="entry name" value="NAD(P)-binding Rossmann-like Domain"/>
    <property type="match status" value="1"/>
</dbReference>
<dbReference type="GO" id="GO:0003978">
    <property type="term" value="F:UDP-glucose 4-epimerase activity"/>
    <property type="evidence" value="ECO:0007669"/>
    <property type="project" value="UniProtKB-UniRule"/>
</dbReference>
<comment type="subunit">
    <text evidence="10">Homodimer.</text>
</comment>
<comment type="similarity">
    <text evidence="4 10">Belongs to the NAD(P)-dependent epimerase/dehydratase family.</text>
</comment>
<accession>A0A4R0XUS4</accession>
<reference evidence="12 13" key="1">
    <citation type="submission" date="2018-02" db="EMBL/GenBank/DDBJ databases">
        <title>Mycoplasma marinum and Mycoplasma todarodis sp. nov., moderately halophilic and psychrotolerant mycoplasmas isolated from cephalopods.</title>
        <authorList>
            <person name="Viver T."/>
        </authorList>
    </citation>
    <scope>NUCLEOTIDE SEQUENCE [LARGE SCALE GENOMIC DNA]</scope>
    <source>
        <strain evidence="12 13">PE</strain>
    </source>
</reference>
<evidence type="ECO:0000256" key="1">
    <source>
        <dbReference type="ARBA" id="ARBA00000083"/>
    </source>
</evidence>
<sequence length="325" mass="35601">MKVVVTGGAGYIGSHAVYSLIEKGNQVVIIDNLSRGYMENVHPDATFYNADIRDVETIKGIFKKEGKIDGIMHFAGYIVVPESVEKPLMYFNNNTYSVEKLLEAADDAGIKNVVFSSTAAVYGETSGAPIKESDTKTPVNPYGESKLAAEAIIRGWTKARGTNHVIFRYFNVAGAHPSGKIGIRGKGLTHLLPSVIEGALGIREKFVAMGTDYPTRDGSCIRDFIHVMDLVEAHIIGLEWSIKNKESNIFNLGSGSGHSVLEVLNTAIKELEIAIPNEMGDRRAGDPAELLADVSNARDVLGWKTKQPLDVMIRSEYDFRKKLKK</sequence>
<keyword evidence="13" id="KW-1185">Reference proteome</keyword>
<evidence type="ECO:0000259" key="11">
    <source>
        <dbReference type="Pfam" id="PF01370"/>
    </source>
</evidence>
<dbReference type="NCBIfam" id="TIGR01179">
    <property type="entry name" value="galE"/>
    <property type="match status" value="1"/>
</dbReference>
<evidence type="ECO:0000256" key="9">
    <source>
        <dbReference type="ARBA" id="ARBA00023277"/>
    </source>
</evidence>
<dbReference type="InterPro" id="IPR036291">
    <property type="entry name" value="NAD(P)-bd_dom_sf"/>
</dbReference>
<dbReference type="PANTHER" id="PTHR43725">
    <property type="entry name" value="UDP-GLUCOSE 4-EPIMERASE"/>
    <property type="match status" value="1"/>
</dbReference>
<dbReference type="InterPro" id="IPR001509">
    <property type="entry name" value="Epimerase_deHydtase"/>
</dbReference>
<protein>
    <recommendedName>
        <fullName evidence="6 10">UDP-glucose 4-epimerase</fullName>
        <ecNumber evidence="5 10">5.1.3.2</ecNumber>
    </recommendedName>
</protein>
<evidence type="ECO:0000256" key="10">
    <source>
        <dbReference type="RuleBase" id="RU366046"/>
    </source>
</evidence>
<dbReference type="PANTHER" id="PTHR43725:SF53">
    <property type="entry name" value="UDP-ARABINOSE 4-EPIMERASE 1"/>
    <property type="match status" value="1"/>
</dbReference>
<dbReference type="RefSeq" id="WP_131599540.1">
    <property type="nucleotide sequence ID" value="NZ_CBDBYK010000023.1"/>
</dbReference>
<evidence type="ECO:0000313" key="13">
    <source>
        <dbReference type="Proteomes" id="UP000294192"/>
    </source>
</evidence>